<feature type="transmembrane region" description="Helical" evidence="11">
    <location>
        <begin position="183"/>
        <end position="208"/>
    </location>
</feature>
<evidence type="ECO:0000256" key="3">
    <source>
        <dbReference type="ARBA" id="ARBA00022475"/>
    </source>
</evidence>
<dbReference type="GO" id="GO:0015385">
    <property type="term" value="F:sodium:proton antiporter activity"/>
    <property type="evidence" value="ECO:0007669"/>
    <property type="project" value="InterPro"/>
</dbReference>
<feature type="transmembrane region" description="Helical" evidence="11">
    <location>
        <begin position="55"/>
        <end position="72"/>
    </location>
</feature>
<keyword evidence="4 11" id="KW-0812">Transmembrane</keyword>
<reference evidence="13 14" key="1">
    <citation type="submission" date="2017-11" db="EMBL/GenBank/DDBJ databases">
        <authorList>
            <person name="Founou R.C."/>
            <person name="Founou L."/>
            <person name="Allam M."/>
            <person name="Ismail A."/>
            <person name="Essack S.Y."/>
        </authorList>
    </citation>
    <scope>NUCLEOTIDE SEQUENCE [LARGE SCALE GENOMIC DNA]</scope>
    <source>
        <strain evidence="13 14">G811N2B1</strain>
    </source>
</reference>
<dbReference type="AlphaFoldDB" id="A0A2A1KET0"/>
<evidence type="ECO:0000256" key="1">
    <source>
        <dbReference type="ARBA" id="ARBA00004651"/>
    </source>
</evidence>
<evidence type="ECO:0000256" key="9">
    <source>
        <dbReference type="ARBA" id="ARBA00023201"/>
    </source>
</evidence>
<keyword evidence="7" id="KW-0406">Ion transport</keyword>
<feature type="transmembrane region" description="Helical" evidence="11">
    <location>
        <begin position="310"/>
        <end position="335"/>
    </location>
</feature>
<evidence type="ECO:0000256" key="2">
    <source>
        <dbReference type="ARBA" id="ARBA00022448"/>
    </source>
</evidence>
<dbReference type="InterPro" id="IPR006153">
    <property type="entry name" value="Cation/H_exchanger_TM"/>
</dbReference>
<evidence type="ECO:0000256" key="7">
    <source>
        <dbReference type="ARBA" id="ARBA00023065"/>
    </source>
</evidence>
<dbReference type="PANTHER" id="PTHR10110:SF86">
    <property type="entry name" value="SODIUM_HYDROGEN EXCHANGER 7"/>
    <property type="match status" value="1"/>
</dbReference>
<dbReference type="GO" id="GO:0098719">
    <property type="term" value="P:sodium ion import across plasma membrane"/>
    <property type="evidence" value="ECO:0007669"/>
    <property type="project" value="TreeGrafter"/>
</dbReference>
<keyword evidence="10" id="KW-0175">Coiled coil</keyword>
<keyword evidence="9" id="KW-0739">Sodium transport</keyword>
<feature type="transmembrane region" description="Helical" evidence="11">
    <location>
        <begin position="399"/>
        <end position="421"/>
    </location>
</feature>
<comment type="subcellular location">
    <subcellularLocation>
        <location evidence="1">Cell membrane</location>
        <topology evidence="1">Multi-pass membrane protein</topology>
    </subcellularLocation>
</comment>
<accession>A0A2A1KET0</accession>
<keyword evidence="2" id="KW-0813">Transport</keyword>
<name>A0A2A1KET0_STAHA</name>
<feature type="transmembrane region" description="Helical" evidence="11">
    <location>
        <begin position="84"/>
        <end position="108"/>
    </location>
</feature>
<dbReference type="RefSeq" id="WP_011274947.1">
    <property type="nucleotide sequence ID" value="NZ_CAJCGI010000037.1"/>
</dbReference>
<dbReference type="OMA" id="KETHRIH"/>
<dbReference type="InterPro" id="IPR018422">
    <property type="entry name" value="Cation/H_exchanger_CPA1"/>
</dbReference>
<gene>
    <name evidence="13" type="ORF">CV019_09990</name>
</gene>
<dbReference type="Pfam" id="PF00999">
    <property type="entry name" value="Na_H_Exchanger"/>
    <property type="match status" value="1"/>
</dbReference>
<evidence type="ECO:0000313" key="13">
    <source>
        <dbReference type="EMBL" id="PPJ73121.1"/>
    </source>
</evidence>
<evidence type="ECO:0000256" key="6">
    <source>
        <dbReference type="ARBA" id="ARBA00023053"/>
    </source>
</evidence>
<evidence type="ECO:0000256" key="10">
    <source>
        <dbReference type="SAM" id="Coils"/>
    </source>
</evidence>
<evidence type="ECO:0000259" key="12">
    <source>
        <dbReference type="Pfam" id="PF00999"/>
    </source>
</evidence>
<feature type="transmembrane region" description="Helical" evidence="11">
    <location>
        <begin position="274"/>
        <end position="298"/>
    </location>
</feature>
<sequence>MELLEAFLLFIFAVIISSIIYNRFPKIPTAFIQIALGVCLFVLPIPMHFEFESEVFMMAVIAPLLFVEGTHISRTKLLEYRKPIVLMAMALVFATVIGVGFFIHWIWADLPMPAAFAIAAILCPTDAVAVSAITKGKILPKGSMSILEGESLLNDAAGIISFKIAVTALVTGSFSAFDAIGQFIISTILGVLIGIIVGALVVTLRVYLTANKGMKDSNTLTFIQLLTPFAVYFIGEELHASGIIAVVVAGLIHGLERDRLIRAQTELQMNYNQIWNTLSYALNGFVFVVLGYIVPEVVMEIIHDEPQNIVFLITTALLIALAIYVFRFVWVYLLFKDFYYPNNVQSYLDDEEDAGPPKRNHYAFIMTMCGIHGTISLSMALTLPYMMDGNQEFIYRNDLLFIASFMVLTSLILAQVVLPFITPSEKISEFKGMSYQSAKIFMVQQVLDAFKKKNSEEKSMDYRPILNQYFNELSFLINMEPDNKNTKELRRLQEIAEEEETRTLERLIEKERITKKDLTDYRNITEFSQSYREMSIIRKISRFFKLIGLRFKARKESRKETHRIHKENRGLLKEEHHATPEQNKMDIKAKREEYKAERQKVKDEKKAQREECANSFNKVQQLMRVVNHNIFMKMRQEQNSSNVLEVSLIINQYHNLSRTIRHNKNRKQQKNQNKEVYELTTQQQQDVKLEALYIQRTILDELISRNKVTNEVATQLRENINYNEIVLAHEVSNAH</sequence>
<proteinExistence type="predicted"/>
<evidence type="ECO:0000256" key="4">
    <source>
        <dbReference type="ARBA" id="ARBA00022692"/>
    </source>
</evidence>
<evidence type="ECO:0000256" key="8">
    <source>
        <dbReference type="ARBA" id="ARBA00023136"/>
    </source>
</evidence>
<dbReference type="Gene3D" id="6.10.140.1330">
    <property type="match status" value="1"/>
</dbReference>
<organism evidence="13 14">
    <name type="scientific">Staphylococcus haemolyticus</name>
    <dbReference type="NCBI Taxonomy" id="1283"/>
    <lineage>
        <taxon>Bacteria</taxon>
        <taxon>Bacillati</taxon>
        <taxon>Bacillota</taxon>
        <taxon>Bacilli</taxon>
        <taxon>Bacillales</taxon>
        <taxon>Staphylococcaceae</taxon>
        <taxon>Staphylococcus</taxon>
    </lineage>
</organism>
<protein>
    <submittedName>
        <fullName evidence="13">Sodium:proton antiporter</fullName>
    </submittedName>
</protein>
<feature type="transmembrane region" description="Helical" evidence="11">
    <location>
        <begin position="362"/>
        <end position="387"/>
    </location>
</feature>
<dbReference type="EMBL" id="PGWX01000357">
    <property type="protein sequence ID" value="PPJ73121.1"/>
    <property type="molecule type" value="Genomic_DNA"/>
</dbReference>
<evidence type="ECO:0000256" key="5">
    <source>
        <dbReference type="ARBA" id="ARBA00022989"/>
    </source>
</evidence>
<dbReference type="GO" id="GO:0015386">
    <property type="term" value="F:potassium:proton antiporter activity"/>
    <property type="evidence" value="ECO:0007669"/>
    <property type="project" value="TreeGrafter"/>
</dbReference>
<feature type="transmembrane region" description="Helical" evidence="11">
    <location>
        <begin position="155"/>
        <end position="177"/>
    </location>
</feature>
<feature type="coiled-coil region" evidence="10">
    <location>
        <begin position="584"/>
        <end position="611"/>
    </location>
</feature>
<keyword evidence="8 11" id="KW-0472">Membrane</keyword>
<feature type="transmembrane region" description="Helical" evidence="11">
    <location>
        <begin position="6"/>
        <end position="24"/>
    </location>
</feature>
<feature type="transmembrane region" description="Helical" evidence="11">
    <location>
        <begin position="114"/>
        <end position="134"/>
    </location>
</feature>
<dbReference type="GO" id="GO:0005886">
    <property type="term" value="C:plasma membrane"/>
    <property type="evidence" value="ECO:0007669"/>
    <property type="project" value="UniProtKB-SubCell"/>
</dbReference>
<feature type="transmembrane region" description="Helical" evidence="11">
    <location>
        <begin position="229"/>
        <end position="254"/>
    </location>
</feature>
<keyword evidence="6" id="KW-0915">Sodium</keyword>
<dbReference type="Proteomes" id="UP000238153">
    <property type="component" value="Unassembled WGS sequence"/>
</dbReference>
<feature type="domain" description="Cation/H+ exchanger transmembrane" evidence="12">
    <location>
        <begin position="13"/>
        <end position="421"/>
    </location>
</feature>
<feature type="transmembrane region" description="Helical" evidence="11">
    <location>
        <begin position="31"/>
        <end position="49"/>
    </location>
</feature>
<keyword evidence="3" id="KW-1003">Cell membrane</keyword>
<dbReference type="GO" id="GO:0051453">
    <property type="term" value="P:regulation of intracellular pH"/>
    <property type="evidence" value="ECO:0007669"/>
    <property type="project" value="TreeGrafter"/>
</dbReference>
<evidence type="ECO:0000256" key="11">
    <source>
        <dbReference type="SAM" id="Phobius"/>
    </source>
</evidence>
<dbReference type="PANTHER" id="PTHR10110">
    <property type="entry name" value="SODIUM/HYDROGEN EXCHANGER"/>
    <property type="match status" value="1"/>
</dbReference>
<keyword evidence="5 11" id="KW-1133">Transmembrane helix</keyword>
<evidence type="ECO:0000313" key="14">
    <source>
        <dbReference type="Proteomes" id="UP000238153"/>
    </source>
</evidence>
<comment type="caution">
    <text evidence="13">The sequence shown here is derived from an EMBL/GenBank/DDBJ whole genome shotgun (WGS) entry which is preliminary data.</text>
</comment>